<sequence>MVSTRDQLFAQAVEMITQGACVDIVGARGSGRTRFAERLRNHFANRSWRVIDVRAVASLRGFPMMALALAGVEAAKDSRPSAIPAVVQELSERLQANDSLLIVDDWDDLDEVSWGIICAVQRRRRLPVVIIRLQGRDARHSPTGIRSSTIETSFTLELPQLRYDELELAISERLGAPVDAATLSRVYAKSGGNVGLAFALVDAASREGALEARDGVWVATHDLWSPSLSTLVEVQLEGLEPAQLDLLEMLSMLGVVDAASIAHLSSAAHLEALEQLGLVELLSSGSRLLINVQPPLLVEYFRHTPRPARRLRLSRAIEETLDPENTLRFGDAPITAFDDDHSAQFIRLVHEQQRTRTLVARNEWAQAQTPEAAVNYLETLLEAPSMPAEIDALLQARPSFAGSEEAHARWCAAEADDLAYTRHQPERALERLRATAGELPEYGPFLLARAVELEIDQLGDPDLSVLPDPFHPELPGEVAVAVHRALAYVATCHGRLDDSDRHLAAIRVLNGPVLDLRTSVVALSNLIARGDTSTAARHAIRSLDESRARFDPLGMRGFGAVAVFCAVIDGRYGDAEDLLEVVSILGEPLGRPPFAHLSLTIMSSVVASRRGQRKLAEARNAEFERIPLADGPLPSQARGWARMQTAASSGDQARAAELTLESANQLWARGARLAAAMALTTVVELEPSVERLAEVRERISAVEGGLVGDQLRYLTALVAQDPVKLAEAGAVFEREGRFGLALAAMARAATLHRANGEAEAAAELTARHEQLRKSLVPGSYDATRFRALFVELTEREREIARLAASGLSNQQIADELVLSVRTVESHLHRVMRKTGAERRSHLRDYLERADLLR</sequence>
<dbReference type="InterPro" id="IPR036388">
    <property type="entry name" value="WH-like_DNA-bd_sf"/>
</dbReference>
<dbReference type="Gene3D" id="1.10.10.10">
    <property type="entry name" value="Winged helix-like DNA-binding domain superfamily/Winged helix DNA-binding domain"/>
    <property type="match status" value="1"/>
</dbReference>
<feature type="domain" description="HTH luxR-type" evidence="4">
    <location>
        <begin position="785"/>
        <end position="850"/>
    </location>
</feature>
<dbReference type="Pfam" id="PF00196">
    <property type="entry name" value="GerE"/>
    <property type="match status" value="1"/>
</dbReference>
<evidence type="ECO:0000256" key="3">
    <source>
        <dbReference type="ARBA" id="ARBA00023163"/>
    </source>
</evidence>
<evidence type="ECO:0000256" key="2">
    <source>
        <dbReference type="ARBA" id="ARBA00023125"/>
    </source>
</evidence>
<organism evidence="5 6">
    <name type="scientific">Agromyces soli</name>
    <dbReference type="NCBI Taxonomy" id="659012"/>
    <lineage>
        <taxon>Bacteria</taxon>
        <taxon>Bacillati</taxon>
        <taxon>Actinomycetota</taxon>
        <taxon>Actinomycetes</taxon>
        <taxon>Micrococcales</taxon>
        <taxon>Microbacteriaceae</taxon>
        <taxon>Agromyces</taxon>
    </lineage>
</organism>
<dbReference type="RefSeq" id="WP_243569492.1">
    <property type="nucleotide sequence ID" value="NZ_BAAARD010000004.1"/>
</dbReference>
<dbReference type="SUPFAM" id="SSF46894">
    <property type="entry name" value="C-terminal effector domain of the bipartite response regulators"/>
    <property type="match status" value="1"/>
</dbReference>
<dbReference type="SUPFAM" id="SSF52540">
    <property type="entry name" value="P-loop containing nucleoside triphosphate hydrolases"/>
    <property type="match status" value="1"/>
</dbReference>
<dbReference type="PROSITE" id="PS50043">
    <property type="entry name" value="HTH_LUXR_2"/>
    <property type="match status" value="1"/>
</dbReference>
<name>A0ABY4AU34_9MICO</name>
<dbReference type="InterPro" id="IPR027417">
    <property type="entry name" value="P-loop_NTPase"/>
</dbReference>
<evidence type="ECO:0000259" key="4">
    <source>
        <dbReference type="PROSITE" id="PS50043"/>
    </source>
</evidence>
<dbReference type="PANTHER" id="PTHR44688:SF16">
    <property type="entry name" value="DNA-BINDING TRANSCRIPTIONAL ACTIVATOR DEVR_DOSR"/>
    <property type="match status" value="1"/>
</dbReference>
<dbReference type="EMBL" id="CP094533">
    <property type="protein sequence ID" value="UOE26679.1"/>
    <property type="molecule type" value="Genomic_DNA"/>
</dbReference>
<reference evidence="5 6" key="1">
    <citation type="submission" date="2022-03" db="EMBL/GenBank/DDBJ databases">
        <title>Agromyces sp. isolated from the gut of P. brevitarsis seulensis larvae.</title>
        <authorList>
            <person name="Won M."/>
            <person name="Kwon S.-W."/>
        </authorList>
    </citation>
    <scope>NUCLEOTIDE SEQUENCE [LARGE SCALE GENOMIC DNA]</scope>
    <source>
        <strain evidence="5 6">KACC 16215</strain>
    </source>
</reference>
<evidence type="ECO:0000313" key="5">
    <source>
        <dbReference type="EMBL" id="UOE26679.1"/>
    </source>
</evidence>
<dbReference type="CDD" id="cd06170">
    <property type="entry name" value="LuxR_C_like"/>
    <property type="match status" value="1"/>
</dbReference>
<accession>A0ABY4AU34</accession>
<dbReference type="PROSITE" id="PS00622">
    <property type="entry name" value="HTH_LUXR_1"/>
    <property type="match status" value="1"/>
</dbReference>
<keyword evidence="3" id="KW-0804">Transcription</keyword>
<dbReference type="InterPro" id="IPR000792">
    <property type="entry name" value="Tscrpt_reg_LuxR_C"/>
</dbReference>
<dbReference type="PRINTS" id="PR00038">
    <property type="entry name" value="HTHLUXR"/>
</dbReference>
<dbReference type="PANTHER" id="PTHR44688">
    <property type="entry name" value="DNA-BINDING TRANSCRIPTIONAL ACTIVATOR DEVR_DOSR"/>
    <property type="match status" value="1"/>
</dbReference>
<keyword evidence="1" id="KW-0805">Transcription regulation</keyword>
<dbReference type="SMART" id="SM00421">
    <property type="entry name" value="HTH_LUXR"/>
    <property type="match status" value="1"/>
</dbReference>
<protein>
    <submittedName>
        <fullName evidence="5">LuxR C-terminal-related transcriptional regulator</fullName>
    </submittedName>
</protein>
<proteinExistence type="predicted"/>
<dbReference type="Proteomes" id="UP000831304">
    <property type="component" value="Chromosome"/>
</dbReference>
<gene>
    <name evidence="5" type="ORF">MTP13_02550</name>
</gene>
<evidence type="ECO:0000313" key="6">
    <source>
        <dbReference type="Proteomes" id="UP000831304"/>
    </source>
</evidence>
<keyword evidence="6" id="KW-1185">Reference proteome</keyword>
<keyword evidence="2" id="KW-0238">DNA-binding</keyword>
<evidence type="ECO:0000256" key="1">
    <source>
        <dbReference type="ARBA" id="ARBA00023015"/>
    </source>
</evidence>
<dbReference type="InterPro" id="IPR016032">
    <property type="entry name" value="Sig_transdc_resp-reg_C-effctor"/>
</dbReference>